<proteinExistence type="predicted"/>
<dbReference type="KEGG" id="lpk:LACPI_1966"/>
<accession>A0A0D6DZG4</accession>
<dbReference type="AlphaFoldDB" id="A0A0D6DZG4"/>
<dbReference type="Proteomes" id="UP000033166">
    <property type="component" value="Chromosome I"/>
</dbReference>
<organism evidence="1 2">
    <name type="scientific">Pseudolactococcus piscium MKFS47</name>
    <dbReference type="NCBI Taxonomy" id="297352"/>
    <lineage>
        <taxon>Bacteria</taxon>
        <taxon>Bacillati</taxon>
        <taxon>Bacillota</taxon>
        <taxon>Bacilli</taxon>
        <taxon>Lactobacillales</taxon>
        <taxon>Streptococcaceae</taxon>
        <taxon>Pseudolactococcus</taxon>
    </lineage>
</organism>
<dbReference type="RefSeq" id="WP_047916171.1">
    <property type="nucleotide sequence ID" value="NZ_LN774769.1"/>
</dbReference>
<dbReference type="EMBL" id="LN774769">
    <property type="protein sequence ID" value="CEN29166.1"/>
    <property type="molecule type" value="Genomic_DNA"/>
</dbReference>
<evidence type="ECO:0000313" key="1">
    <source>
        <dbReference type="EMBL" id="CEN29166.1"/>
    </source>
</evidence>
<evidence type="ECO:0000313" key="2">
    <source>
        <dbReference type="Proteomes" id="UP000033166"/>
    </source>
</evidence>
<name>A0A0D6DZG4_9LACT</name>
<dbReference type="HOGENOM" id="CLU_157180_0_0_9"/>
<gene>
    <name evidence="1" type="ORF">LACPI_1966</name>
</gene>
<protein>
    <submittedName>
        <fullName evidence="1">Prophage protein</fullName>
    </submittedName>
</protein>
<reference evidence="2" key="1">
    <citation type="submission" date="2015-01" db="EMBL/GenBank/DDBJ databases">
        <authorList>
            <person name="Andreevskaya M."/>
        </authorList>
    </citation>
    <scope>NUCLEOTIDE SEQUENCE [LARGE SCALE GENOMIC DNA]</scope>
    <source>
        <strain evidence="2">MKFS47</strain>
    </source>
</reference>
<sequence length="136" mass="15692">MTFEIRNIGEALDIETGQVVTLTPDYIKQLDDETLAQFLYESKRFAKLPKTGEEELKSRLESGKRFSMVEFGKPAVTKVLTENNARKRELVIKHGWDCVSLKSLTELKKIYGEKFEDEISDLIVETPRKPALKWKV</sequence>